<accession>A0A9D2J5L5</accession>
<dbReference type="EMBL" id="DXBY01000251">
    <property type="protein sequence ID" value="HIZ36997.1"/>
    <property type="molecule type" value="Genomic_DNA"/>
</dbReference>
<organism evidence="2 3">
    <name type="scientific">Candidatus Ruania gallistercoris</name>
    <dbReference type="NCBI Taxonomy" id="2838746"/>
    <lineage>
        <taxon>Bacteria</taxon>
        <taxon>Bacillati</taxon>
        <taxon>Actinomycetota</taxon>
        <taxon>Actinomycetes</taxon>
        <taxon>Micrococcales</taxon>
        <taxon>Ruaniaceae</taxon>
        <taxon>Ruania</taxon>
    </lineage>
</organism>
<evidence type="ECO:0000259" key="1">
    <source>
        <dbReference type="PROSITE" id="PS50801"/>
    </source>
</evidence>
<protein>
    <submittedName>
        <fullName evidence="2">STAS domain-containing protein</fullName>
    </submittedName>
</protein>
<dbReference type="AlphaFoldDB" id="A0A9D2J5L5"/>
<proteinExistence type="predicted"/>
<feature type="domain" description="STAS" evidence="1">
    <location>
        <begin position="16"/>
        <end position="104"/>
    </location>
</feature>
<feature type="non-terminal residue" evidence="2">
    <location>
        <position position="1"/>
    </location>
</feature>
<dbReference type="PROSITE" id="PS50801">
    <property type="entry name" value="STAS"/>
    <property type="match status" value="1"/>
</dbReference>
<dbReference type="Proteomes" id="UP000824037">
    <property type="component" value="Unassembled WGS sequence"/>
</dbReference>
<gene>
    <name evidence="2" type="ORF">H9815_14585</name>
</gene>
<dbReference type="CDD" id="cd07042">
    <property type="entry name" value="STAS_SulP_like_sulfate_transporter"/>
    <property type="match status" value="1"/>
</dbReference>
<evidence type="ECO:0000313" key="2">
    <source>
        <dbReference type="EMBL" id="HIZ36997.1"/>
    </source>
</evidence>
<dbReference type="InterPro" id="IPR036513">
    <property type="entry name" value="STAS_dom_sf"/>
</dbReference>
<dbReference type="Gene3D" id="3.30.750.24">
    <property type="entry name" value="STAS domain"/>
    <property type="match status" value="1"/>
</dbReference>
<reference evidence="2" key="1">
    <citation type="journal article" date="2021" name="PeerJ">
        <title>Extensive microbial diversity within the chicken gut microbiome revealed by metagenomics and culture.</title>
        <authorList>
            <person name="Gilroy R."/>
            <person name="Ravi A."/>
            <person name="Getino M."/>
            <person name="Pursley I."/>
            <person name="Horton D.L."/>
            <person name="Alikhan N.F."/>
            <person name="Baker D."/>
            <person name="Gharbi K."/>
            <person name="Hall N."/>
            <person name="Watson M."/>
            <person name="Adriaenssens E.M."/>
            <person name="Foster-Nyarko E."/>
            <person name="Jarju S."/>
            <person name="Secka A."/>
            <person name="Antonio M."/>
            <person name="Oren A."/>
            <person name="Chaudhuri R.R."/>
            <person name="La Ragione R."/>
            <person name="Hildebrand F."/>
            <person name="Pallen M.J."/>
        </authorList>
    </citation>
    <scope>NUCLEOTIDE SEQUENCE</scope>
    <source>
        <strain evidence="2">ChiGjej4B4-7305</strain>
    </source>
</reference>
<dbReference type="Pfam" id="PF01740">
    <property type="entry name" value="STAS"/>
    <property type="match status" value="1"/>
</dbReference>
<dbReference type="InterPro" id="IPR002645">
    <property type="entry name" value="STAS_dom"/>
</dbReference>
<evidence type="ECO:0000313" key="3">
    <source>
        <dbReference type="Proteomes" id="UP000824037"/>
    </source>
</evidence>
<reference evidence="2" key="2">
    <citation type="submission" date="2021-04" db="EMBL/GenBank/DDBJ databases">
        <authorList>
            <person name="Gilroy R."/>
        </authorList>
    </citation>
    <scope>NUCLEOTIDE SEQUENCE</scope>
    <source>
        <strain evidence="2">ChiGjej4B4-7305</strain>
    </source>
</reference>
<sequence length="104" mass="11527">RVAHFTQVLDVAHPDENTRVYAVRGVLFFASSNDLVYQFDYVGDPENVIIDLTESQIFDSSTVAALDAITLKYHQKGKNVEIIGLNEPSLAWHSRLTGRLGGGH</sequence>
<dbReference type="SUPFAM" id="SSF52091">
    <property type="entry name" value="SpoIIaa-like"/>
    <property type="match status" value="1"/>
</dbReference>
<name>A0A9D2J5L5_9MICO</name>
<comment type="caution">
    <text evidence="2">The sequence shown here is derived from an EMBL/GenBank/DDBJ whole genome shotgun (WGS) entry which is preliminary data.</text>
</comment>